<evidence type="ECO:0000313" key="2">
    <source>
        <dbReference type="EMBL" id="EDL98184.1"/>
    </source>
</evidence>
<evidence type="ECO:0000313" key="3">
    <source>
        <dbReference type="Proteomes" id="UP000234681"/>
    </source>
</evidence>
<evidence type="ECO:0000256" key="1">
    <source>
        <dbReference type="SAM" id="Phobius"/>
    </source>
</evidence>
<reference evidence="3" key="1">
    <citation type="submission" date="2005-09" db="EMBL/GenBank/DDBJ databases">
        <authorList>
            <person name="Mural R.J."/>
            <person name="Li P.W."/>
            <person name="Adams M.D."/>
            <person name="Amanatides P.G."/>
            <person name="Baden-Tillson H."/>
            <person name="Barnstead M."/>
            <person name="Chin S.H."/>
            <person name="Dew I."/>
            <person name="Evans C.A."/>
            <person name="Ferriera S."/>
            <person name="Flanigan M."/>
            <person name="Fosler C."/>
            <person name="Glodek A."/>
            <person name="Gu Z."/>
            <person name="Holt R.A."/>
            <person name="Jennings D."/>
            <person name="Kraft C.L."/>
            <person name="Lu F."/>
            <person name="Nguyen T."/>
            <person name="Nusskern D.R."/>
            <person name="Pfannkoch C.M."/>
            <person name="Sitter C."/>
            <person name="Sutton G.G."/>
            <person name="Venter J.C."/>
            <person name="Wang Z."/>
            <person name="Woodage T."/>
            <person name="Zheng X.H."/>
            <person name="Zhong F."/>
        </authorList>
    </citation>
    <scope>NUCLEOTIDE SEQUENCE [LARGE SCALE GENOMIC DNA]</scope>
    <source>
        <strain>BN</strain>
        <strain evidence="3">Sprague-Dawley</strain>
    </source>
</reference>
<gene>
    <name evidence="2" type="ORF">rCG_44216</name>
</gene>
<name>A6J734_RAT</name>
<keyword evidence="1" id="KW-0472">Membrane</keyword>
<dbReference type="Proteomes" id="UP000234681">
    <property type="component" value="Chromosome 17"/>
</dbReference>
<accession>A6J734</accession>
<keyword evidence="1" id="KW-0812">Transmembrane</keyword>
<dbReference type="EMBL" id="CH473977">
    <property type="protein sequence ID" value="EDL98184.1"/>
    <property type="molecule type" value="Genomic_DNA"/>
</dbReference>
<sequence>MPQQKGPSVSGHVASIVRKRERWIMVSTSFFIQSGTSGLRMASHTFKASKQAIMELIKTSSIKHESPHPDLSPVSIIVPTVCFCLVFFLSKHLS</sequence>
<dbReference type="AlphaFoldDB" id="A6J734"/>
<proteinExistence type="predicted"/>
<organism evidence="2 3">
    <name type="scientific">Rattus norvegicus</name>
    <name type="common">Rat</name>
    <dbReference type="NCBI Taxonomy" id="10116"/>
    <lineage>
        <taxon>Eukaryota</taxon>
        <taxon>Metazoa</taxon>
        <taxon>Chordata</taxon>
        <taxon>Craniata</taxon>
        <taxon>Vertebrata</taxon>
        <taxon>Euteleostomi</taxon>
        <taxon>Mammalia</taxon>
        <taxon>Eutheria</taxon>
        <taxon>Euarchontoglires</taxon>
        <taxon>Glires</taxon>
        <taxon>Rodentia</taxon>
        <taxon>Myomorpha</taxon>
        <taxon>Muroidea</taxon>
        <taxon>Muridae</taxon>
        <taxon>Murinae</taxon>
        <taxon>Rattus</taxon>
    </lineage>
</organism>
<keyword evidence="1" id="KW-1133">Transmembrane helix</keyword>
<protein>
    <submittedName>
        <fullName evidence="2">RCG44216</fullName>
    </submittedName>
</protein>
<feature type="transmembrane region" description="Helical" evidence="1">
    <location>
        <begin position="71"/>
        <end position="89"/>
    </location>
</feature>